<proteinExistence type="predicted"/>
<accession>A0ACC2KGY0</accession>
<dbReference type="EMBL" id="CM056817">
    <property type="protein sequence ID" value="KAJ8620268.1"/>
    <property type="molecule type" value="Genomic_DNA"/>
</dbReference>
<sequence length="80" mass="8874">MGTNGRKATNFLKKNTLFPALKILKNGIEDFWALASHVDLSLQIALAISSSRSLLGSKPLVSLQTNTNTPHQYLSWDWGF</sequence>
<comment type="caution">
    <text evidence="1">The sequence shown here is derived from an EMBL/GenBank/DDBJ whole genome shotgun (WGS) entry which is preliminary data.</text>
</comment>
<keyword evidence="2" id="KW-1185">Reference proteome</keyword>
<evidence type="ECO:0000313" key="2">
    <source>
        <dbReference type="Proteomes" id="UP001234297"/>
    </source>
</evidence>
<dbReference type="Proteomes" id="UP001234297">
    <property type="component" value="Chromosome 9"/>
</dbReference>
<evidence type="ECO:0000313" key="1">
    <source>
        <dbReference type="EMBL" id="KAJ8620268.1"/>
    </source>
</evidence>
<organism evidence="1 2">
    <name type="scientific">Persea americana</name>
    <name type="common">Avocado</name>
    <dbReference type="NCBI Taxonomy" id="3435"/>
    <lineage>
        <taxon>Eukaryota</taxon>
        <taxon>Viridiplantae</taxon>
        <taxon>Streptophyta</taxon>
        <taxon>Embryophyta</taxon>
        <taxon>Tracheophyta</taxon>
        <taxon>Spermatophyta</taxon>
        <taxon>Magnoliopsida</taxon>
        <taxon>Magnoliidae</taxon>
        <taxon>Laurales</taxon>
        <taxon>Lauraceae</taxon>
        <taxon>Persea</taxon>
    </lineage>
</organism>
<gene>
    <name evidence="1" type="ORF">MRB53_028797</name>
</gene>
<name>A0ACC2KGY0_PERAE</name>
<protein>
    <submittedName>
        <fullName evidence="1">Uncharacterized protein</fullName>
    </submittedName>
</protein>
<reference evidence="1 2" key="1">
    <citation type="journal article" date="2022" name="Hortic Res">
        <title>A haplotype resolved chromosomal level avocado genome allows analysis of novel avocado genes.</title>
        <authorList>
            <person name="Nath O."/>
            <person name="Fletcher S.J."/>
            <person name="Hayward A."/>
            <person name="Shaw L.M."/>
            <person name="Masouleh A.K."/>
            <person name="Furtado A."/>
            <person name="Henry R.J."/>
            <person name="Mitter N."/>
        </authorList>
    </citation>
    <scope>NUCLEOTIDE SEQUENCE [LARGE SCALE GENOMIC DNA]</scope>
    <source>
        <strain evidence="2">cv. Hass</strain>
    </source>
</reference>